<reference evidence="2" key="1">
    <citation type="journal article" date="2019" name="Int. J. Syst. Evol. Microbiol.">
        <title>The Global Catalogue of Microorganisms (GCM) 10K type strain sequencing project: providing services to taxonomists for standard genome sequencing and annotation.</title>
        <authorList>
            <consortium name="The Broad Institute Genomics Platform"/>
            <consortium name="The Broad Institute Genome Sequencing Center for Infectious Disease"/>
            <person name="Wu L."/>
            <person name="Ma J."/>
        </authorList>
    </citation>
    <scope>NUCLEOTIDE SEQUENCE [LARGE SCALE GENOMIC DNA]</scope>
    <source>
        <strain evidence="2">CCM 8979</strain>
    </source>
</reference>
<sequence>MKRILKIILAILILGATASVVLTHRTTTTAVSPNNLSQNEKVV</sequence>
<evidence type="ECO:0000313" key="2">
    <source>
        <dbReference type="Proteomes" id="UP001597189"/>
    </source>
</evidence>
<keyword evidence="2" id="KW-1185">Reference proteome</keyword>
<evidence type="ECO:0000313" key="1">
    <source>
        <dbReference type="EMBL" id="MFD1454063.1"/>
    </source>
</evidence>
<protein>
    <submittedName>
        <fullName evidence="1">Uncharacterized protein</fullName>
    </submittedName>
</protein>
<gene>
    <name evidence="1" type="ORF">ACFQ44_00040</name>
</gene>
<dbReference type="RefSeq" id="WP_268890130.1">
    <property type="nucleotide sequence ID" value="NZ_BOLN01000001.1"/>
</dbReference>
<accession>A0ABW4D257</accession>
<comment type="caution">
    <text evidence="1">The sequence shown here is derived from an EMBL/GenBank/DDBJ whole genome shotgun (WGS) entry which is preliminary data.</text>
</comment>
<organism evidence="1 2">
    <name type="scientific">Levilactobacillus lanxiensis</name>
    <dbReference type="NCBI Taxonomy" id="2799568"/>
    <lineage>
        <taxon>Bacteria</taxon>
        <taxon>Bacillati</taxon>
        <taxon>Bacillota</taxon>
        <taxon>Bacilli</taxon>
        <taxon>Lactobacillales</taxon>
        <taxon>Lactobacillaceae</taxon>
        <taxon>Levilactobacillus</taxon>
    </lineage>
</organism>
<name>A0ABW4D257_9LACO</name>
<dbReference type="Proteomes" id="UP001597189">
    <property type="component" value="Unassembled WGS sequence"/>
</dbReference>
<dbReference type="EMBL" id="JBHTOD010000001">
    <property type="protein sequence ID" value="MFD1454063.1"/>
    <property type="molecule type" value="Genomic_DNA"/>
</dbReference>
<proteinExistence type="predicted"/>